<keyword evidence="1" id="KW-0175">Coiled coil</keyword>
<proteinExistence type="predicted"/>
<reference evidence="3" key="1">
    <citation type="submission" date="2021-09" db="EMBL/GenBank/DDBJ databases">
        <authorList>
            <consortium name="AG Swart"/>
            <person name="Singh M."/>
            <person name="Singh A."/>
            <person name="Seah K."/>
            <person name="Emmerich C."/>
        </authorList>
    </citation>
    <scope>NUCLEOTIDE SEQUENCE</scope>
    <source>
        <strain evidence="3">ATCC30299</strain>
    </source>
</reference>
<evidence type="ECO:0000256" key="2">
    <source>
        <dbReference type="SAM" id="MobiDB-lite"/>
    </source>
</evidence>
<feature type="coiled-coil region" evidence="1">
    <location>
        <begin position="67"/>
        <end position="162"/>
    </location>
</feature>
<feature type="compositionally biased region" description="Basic and acidic residues" evidence="2">
    <location>
        <begin position="334"/>
        <end position="348"/>
    </location>
</feature>
<evidence type="ECO:0000256" key="1">
    <source>
        <dbReference type="SAM" id="Coils"/>
    </source>
</evidence>
<dbReference type="Proteomes" id="UP001162131">
    <property type="component" value="Unassembled WGS sequence"/>
</dbReference>
<dbReference type="AlphaFoldDB" id="A0AAU9K187"/>
<evidence type="ECO:0000313" key="4">
    <source>
        <dbReference type="Proteomes" id="UP001162131"/>
    </source>
</evidence>
<evidence type="ECO:0000313" key="3">
    <source>
        <dbReference type="EMBL" id="CAG9332015.1"/>
    </source>
</evidence>
<name>A0AAU9K187_9CILI</name>
<keyword evidence="4" id="KW-1185">Reference proteome</keyword>
<gene>
    <name evidence="3" type="ORF">BSTOLATCC_MIC54069</name>
</gene>
<organism evidence="3 4">
    <name type="scientific">Blepharisma stoltei</name>
    <dbReference type="NCBI Taxonomy" id="1481888"/>
    <lineage>
        <taxon>Eukaryota</taxon>
        <taxon>Sar</taxon>
        <taxon>Alveolata</taxon>
        <taxon>Ciliophora</taxon>
        <taxon>Postciliodesmatophora</taxon>
        <taxon>Heterotrichea</taxon>
        <taxon>Heterotrichida</taxon>
        <taxon>Blepharismidae</taxon>
        <taxon>Blepharisma</taxon>
    </lineage>
</organism>
<comment type="caution">
    <text evidence="3">The sequence shown here is derived from an EMBL/GenBank/DDBJ whole genome shotgun (WGS) entry which is preliminary data.</text>
</comment>
<sequence>MASNHIQAQLDSLNLPQKTVDSISQHISDILVSVFTAFKAKALFKPPSVPKKLKHLSNSRQTPSPTLNEKINKLDSSLEEIEKTKAAKKLAKKLAKEMQEREKRRLEREKEMLVKEEQERLEYERLKELALKQEEEKKAQRLKELKEKSDARKREIATMKEIGETEYKKVISEKPLFKKIQDNYQQSVLMPELEKKKAELAKKRNLFKPLDHYDLVEHSRHHDEIMQEFDERRKQNLKNRSLEHKMNAASLSLKSRFTDTILEEEKKKKEEFEKEGINKKILYDKKLQYAELVKEMFQPSIDPYKKHEMQLIVERLKHNAIVRSTIYTKSSRSVSERRSDSSREKETKSVLGKKWKENPMIPKPKPKREPIFVDYLGERRKLRGSEPRSEIQKIDWEDDLYDENLTEEEKAEKLKAKAAMMEKIAKRNETKINGANSLEVADQVDEMYINSIKAKLAVLEKV</sequence>
<protein>
    <submittedName>
        <fullName evidence="3">Uncharacterized protein</fullName>
    </submittedName>
</protein>
<feature type="region of interest" description="Disordered" evidence="2">
    <location>
        <begin position="329"/>
        <end position="350"/>
    </location>
</feature>
<dbReference type="EMBL" id="CAJZBQ010000053">
    <property type="protein sequence ID" value="CAG9332015.1"/>
    <property type="molecule type" value="Genomic_DNA"/>
</dbReference>
<accession>A0AAU9K187</accession>